<reference evidence="2 3" key="1">
    <citation type="submission" date="2017-06" db="EMBL/GenBank/DDBJ databases">
        <title>Sequencing and comparative analysis of myxobacterial genomes.</title>
        <authorList>
            <person name="Rupp O."/>
            <person name="Goesmann A."/>
            <person name="Sogaard-Andersen L."/>
        </authorList>
    </citation>
    <scope>NUCLEOTIDE SEQUENCE [LARGE SCALE GENOMIC DNA]</scope>
    <source>
        <strain evidence="2 3">DSM 52655</strain>
    </source>
</reference>
<organism evidence="2 3">
    <name type="scientific">Cystobacter fuscus</name>
    <dbReference type="NCBI Taxonomy" id="43"/>
    <lineage>
        <taxon>Bacteria</taxon>
        <taxon>Pseudomonadati</taxon>
        <taxon>Myxococcota</taxon>
        <taxon>Myxococcia</taxon>
        <taxon>Myxococcales</taxon>
        <taxon>Cystobacterineae</taxon>
        <taxon>Archangiaceae</taxon>
        <taxon>Cystobacter</taxon>
    </lineage>
</organism>
<evidence type="ECO:0000256" key="1">
    <source>
        <dbReference type="SAM" id="SignalP"/>
    </source>
</evidence>
<feature type="signal peptide" evidence="1">
    <location>
        <begin position="1"/>
        <end position="21"/>
    </location>
</feature>
<dbReference type="EMBL" id="CP022098">
    <property type="protein sequence ID" value="ATB40212.1"/>
    <property type="molecule type" value="Genomic_DNA"/>
</dbReference>
<dbReference type="Proteomes" id="UP000217257">
    <property type="component" value="Chromosome"/>
</dbReference>
<dbReference type="SUPFAM" id="SSF49452">
    <property type="entry name" value="Starch-binding domain-like"/>
    <property type="match status" value="1"/>
</dbReference>
<protein>
    <recommendedName>
        <fullName evidence="4">Lipoprotein</fullName>
    </recommendedName>
</protein>
<evidence type="ECO:0000313" key="3">
    <source>
        <dbReference type="Proteomes" id="UP000217257"/>
    </source>
</evidence>
<name>A0A250J9S3_9BACT</name>
<sequence length="144" mass="15512">MNPCHAVKWFLLIPLASVVLMGCGAIEPPPQEYPHATVTFDVTVPDGTPSDAVITVLGSHASLGGNVAPGFYLRRQTNGHYTGMVRLAVDAEVSYTLWREDVWTPELSSEGTPVPLRSFRVTGDMTVNAQIARWGTPLQGPPSP</sequence>
<evidence type="ECO:0000313" key="2">
    <source>
        <dbReference type="EMBL" id="ATB40212.1"/>
    </source>
</evidence>
<gene>
    <name evidence="2" type="ORF">CYFUS_005660</name>
</gene>
<feature type="chain" id="PRO_5012987545" description="Lipoprotein" evidence="1">
    <location>
        <begin position="22"/>
        <end position="144"/>
    </location>
</feature>
<evidence type="ECO:0008006" key="4">
    <source>
        <dbReference type="Google" id="ProtNLM"/>
    </source>
</evidence>
<proteinExistence type="predicted"/>
<dbReference type="KEGG" id="cfus:CYFUS_005660"/>
<dbReference type="AlphaFoldDB" id="A0A250J9S3"/>
<dbReference type="GO" id="GO:0030246">
    <property type="term" value="F:carbohydrate binding"/>
    <property type="evidence" value="ECO:0007669"/>
    <property type="project" value="InterPro"/>
</dbReference>
<accession>A0A250J9S3</accession>
<keyword evidence="1" id="KW-0732">Signal</keyword>
<dbReference type="InterPro" id="IPR013784">
    <property type="entry name" value="Carb-bd-like_fold"/>
</dbReference>